<evidence type="ECO:0000256" key="7">
    <source>
        <dbReference type="ARBA" id="ARBA00023136"/>
    </source>
</evidence>
<evidence type="ECO:0000256" key="4">
    <source>
        <dbReference type="ARBA" id="ARBA00022692"/>
    </source>
</evidence>
<dbReference type="Gene3D" id="1.10.3720.10">
    <property type="entry name" value="MetI-like"/>
    <property type="match status" value="1"/>
</dbReference>
<keyword evidence="6 8" id="KW-1133">Transmembrane helix</keyword>
<dbReference type="GO" id="GO:0006865">
    <property type="term" value="P:amino acid transport"/>
    <property type="evidence" value="ECO:0007669"/>
    <property type="project" value="UniProtKB-KW"/>
</dbReference>
<feature type="compositionally biased region" description="Polar residues" evidence="9">
    <location>
        <begin position="15"/>
        <end position="28"/>
    </location>
</feature>
<feature type="domain" description="ABC transmembrane type-1" evidence="10">
    <location>
        <begin position="90"/>
        <end position="299"/>
    </location>
</feature>
<evidence type="ECO:0000256" key="5">
    <source>
        <dbReference type="ARBA" id="ARBA00022970"/>
    </source>
</evidence>
<dbReference type="EMBL" id="VFOM01000001">
    <property type="protein sequence ID" value="TQL47199.1"/>
    <property type="molecule type" value="Genomic_DNA"/>
</dbReference>
<dbReference type="PANTHER" id="PTHR30614">
    <property type="entry name" value="MEMBRANE COMPONENT OF AMINO ACID ABC TRANSPORTER"/>
    <property type="match status" value="1"/>
</dbReference>
<keyword evidence="5" id="KW-0029">Amino-acid transport</keyword>
<feature type="transmembrane region" description="Helical" evidence="8">
    <location>
        <begin position="279"/>
        <end position="300"/>
    </location>
</feature>
<evidence type="ECO:0000313" key="11">
    <source>
        <dbReference type="EMBL" id="TQL47199.1"/>
    </source>
</evidence>
<keyword evidence="3" id="KW-1003">Cell membrane</keyword>
<dbReference type="RefSeq" id="WP_141879481.1">
    <property type="nucleotide sequence ID" value="NZ_VFOM01000001.1"/>
</dbReference>
<dbReference type="Pfam" id="PF00528">
    <property type="entry name" value="BPD_transp_1"/>
    <property type="match status" value="1"/>
</dbReference>
<comment type="similarity">
    <text evidence="8">Belongs to the binding-protein-dependent transport system permease family.</text>
</comment>
<dbReference type="CDD" id="cd06261">
    <property type="entry name" value="TM_PBP2"/>
    <property type="match status" value="1"/>
</dbReference>
<feature type="region of interest" description="Disordered" evidence="9">
    <location>
        <begin position="1"/>
        <end position="28"/>
    </location>
</feature>
<name>A0A542YGI1_9MICO</name>
<keyword evidence="2 8" id="KW-0813">Transport</keyword>
<sequence length="348" mass="37793">MSSSGTGRPEGGATPPTTGRSAADTGTTTVAEEQAEVIKAIRLRHPWRTVVAVILVLALALFIIDAANRPAYSWDVFAKYLFDQRISQAALNTLLLTVYSMVIAIVLGVTLAVMRLSENPVVKGVAWLYLWVFRGTPVYVQLVFWGLISTIYRSIEIGIPFTEPWLVFQTADVLDVFWIAVIGLALNESAYMAEIVRAGILSVDKGQDEAATALGMSWLQTMRRVVIPQAMRIIIPPTGNEVISMLKTTSLVAAIPYAFDLYGRQRDISAVIFDPIPMLLVACAWYLFFTSVLMVGQFFLERRFSRGVGQARIDKKPGTETGAIPAVTGAVPTGSATTDAPTTGKDAG</sequence>
<reference evidence="11 12" key="1">
    <citation type="submission" date="2019-06" db="EMBL/GenBank/DDBJ databases">
        <title>Sequencing the genomes of 1000 actinobacteria strains.</title>
        <authorList>
            <person name="Klenk H.-P."/>
        </authorList>
    </citation>
    <scope>NUCLEOTIDE SEQUENCE [LARGE SCALE GENOMIC DNA]</scope>
    <source>
        <strain evidence="11 12">DSM 26477</strain>
    </source>
</reference>
<evidence type="ECO:0000256" key="1">
    <source>
        <dbReference type="ARBA" id="ARBA00004651"/>
    </source>
</evidence>
<dbReference type="GO" id="GO:0022857">
    <property type="term" value="F:transmembrane transporter activity"/>
    <property type="evidence" value="ECO:0007669"/>
    <property type="project" value="InterPro"/>
</dbReference>
<dbReference type="GO" id="GO:0043190">
    <property type="term" value="C:ATP-binding cassette (ABC) transporter complex"/>
    <property type="evidence" value="ECO:0007669"/>
    <property type="project" value="InterPro"/>
</dbReference>
<dbReference type="AlphaFoldDB" id="A0A542YGI1"/>
<evidence type="ECO:0000256" key="6">
    <source>
        <dbReference type="ARBA" id="ARBA00022989"/>
    </source>
</evidence>
<feature type="transmembrane region" description="Helical" evidence="8">
    <location>
        <begin position="168"/>
        <end position="187"/>
    </location>
</feature>
<evidence type="ECO:0000256" key="3">
    <source>
        <dbReference type="ARBA" id="ARBA00022475"/>
    </source>
</evidence>
<evidence type="ECO:0000259" key="10">
    <source>
        <dbReference type="PROSITE" id="PS50928"/>
    </source>
</evidence>
<keyword evidence="4 8" id="KW-0812">Transmembrane</keyword>
<dbReference type="InterPro" id="IPR035906">
    <property type="entry name" value="MetI-like_sf"/>
</dbReference>
<evidence type="ECO:0000313" key="12">
    <source>
        <dbReference type="Proteomes" id="UP000317998"/>
    </source>
</evidence>
<comment type="caution">
    <text evidence="11">The sequence shown here is derived from an EMBL/GenBank/DDBJ whole genome shotgun (WGS) entry which is preliminary data.</text>
</comment>
<feature type="region of interest" description="Disordered" evidence="9">
    <location>
        <begin position="319"/>
        <end position="348"/>
    </location>
</feature>
<accession>A0A542YGI1</accession>
<dbReference type="NCBIfam" id="TIGR01726">
    <property type="entry name" value="HEQRo_perm_3TM"/>
    <property type="match status" value="1"/>
</dbReference>
<keyword evidence="12" id="KW-1185">Reference proteome</keyword>
<dbReference type="InterPro" id="IPR010065">
    <property type="entry name" value="AA_ABC_transptr_permease_3TM"/>
</dbReference>
<dbReference type="SUPFAM" id="SSF161098">
    <property type="entry name" value="MetI-like"/>
    <property type="match status" value="1"/>
</dbReference>
<gene>
    <name evidence="11" type="ORF">FB562_0251</name>
</gene>
<proteinExistence type="inferred from homology"/>
<dbReference type="InterPro" id="IPR000515">
    <property type="entry name" value="MetI-like"/>
</dbReference>
<evidence type="ECO:0000256" key="8">
    <source>
        <dbReference type="RuleBase" id="RU363032"/>
    </source>
</evidence>
<protein>
    <submittedName>
        <fullName evidence="11">Amino acid ABC transporter membrane protein (PAAT family)</fullName>
    </submittedName>
</protein>
<feature type="transmembrane region" description="Helical" evidence="8">
    <location>
        <begin position="242"/>
        <end position="259"/>
    </location>
</feature>
<comment type="subcellular location">
    <subcellularLocation>
        <location evidence="1 8">Cell membrane</location>
        <topology evidence="1 8">Multi-pass membrane protein</topology>
    </subcellularLocation>
</comment>
<dbReference type="OrthoDB" id="92598at2"/>
<dbReference type="Proteomes" id="UP000317998">
    <property type="component" value="Unassembled WGS sequence"/>
</dbReference>
<dbReference type="PROSITE" id="PS50928">
    <property type="entry name" value="ABC_TM1"/>
    <property type="match status" value="1"/>
</dbReference>
<feature type="transmembrane region" description="Helical" evidence="8">
    <location>
        <begin position="49"/>
        <end position="69"/>
    </location>
</feature>
<feature type="transmembrane region" description="Helical" evidence="8">
    <location>
        <begin position="89"/>
        <end position="114"/>
    </location>
</feature>
<keyword evidence="7 8" id="KW-0472">Membrane</keyword>
<dbReference type="InterPro" id="IPR043429">
    <property type="entry name" value="ArtM/GltK/GlnP/TcyL/YhdX-like"/>
</dbReference>
<feature type="transmembrane region" description="Helical" evidence="8">
    <location>
        <begin position="126"/>
        <end position="148"/>
    </location>
</feature>
<dbReference type="PANTHER" id="PTHR30614:SF0">
    <property type="entry name" value="L-CYSTINE TRANSPORT SYSTEM PERMEASE PROTEIN TCYL"/>
    <property type="match status" value="1"/>
</dbReference>
<evidence type="ECO:0000256" key="2">
    <source>
        <dbReference type="ARBA" id="ARBA00022448"/>
    </source>
</evidence>
<organism evidence="11 12">
    <name type="scientific">Homoserinimonas aerilata</name>
    <dbReference type="NCBI Taxonomy" id="1162970"/>
    <lineage>
        <taxon>Bacteria</taxon>
        <taxon>Bacillati</taxon>
        <taxon>Actinomycetota</taxon>
        <taxon>Actinomycetes</taxon>
        <taxon>Micrococcales</taxon>
        <taxon>Microbacteriaceae</taxon>
        <taxon>Homoserinimonas</taxon>
    </lineage>
</organism>
<evidence type="ECO:0000256" key="9">
    <source>
        <dbReference type="SAM" id="MobiDB-lite"/>
    </source>
</evidence>